<dbReference type="Gramene" id="PGSC0003DMT400091932">
    <property type="protein sequence ID" value="PGSC0003DMT400091932"/>
    <property type="gene ID" value="PGSC0003DMG400041503"/>
</dbReference>
<proteinExistence type="predicted"/>
<name>M1DNQ5_SOLTU</name>
<organism evidence="1 2">
    <name type="scientific">Solanum tuberosum</name>
    <name type="common">Potato</name>
    <dbReference type="NCBI Taxonomy" id="4113"/>
    <lineage>
        <taxon>Eukaryota</taxon>
        <taxon>Viridiplantae</taxon>
        <taxon>Streptophyta</taxon>
        <taxon>Embryophyta</taxon>
        <taxon>Tracheophyta</taxon>
        <taxon>Spermatophyta</taxon>
        <taxon>Magnoliopsida</taxon>
        <taxon>eudicotyledons</taxon>
        <taxon>Gunneridae</taxon>
        <taxon>Pentapetalae</taxon>
        <taxon>asterids</taxon>
        <taxon>lamiids</taxon>
        <taxon>Solanales</taxon>
        <taxon>Solanaceae</taxon>
        <taxon>Solanoideae</taxon>
        <taxon>Solaneae</taxon>
        <taxon>Solanum</taxon>
    </lineage>
</organism>
<dbReference type="PaxDb" id="4113-PGSC0003DMT400091932"/>
<sequence>MKKGKNVKVKTTEEDLRMKLCRFKQEIREMGERKIEVELTTAAAQAKSAARDAELTAKMERYAIMNEETIAMRKEHDVFNNDITTSLQKIRGKCTFFNQEANSGPEDTYPVTTEEGTDKEIVYMPPFLGRLKGGDKTITLPAYERTHSVWGSRPLLEKMTKQLIQPVGIEIWKPSPYHDAINHNIGRRLGVCYDVEFLINMGKIQVEFPPVVNAAVRRRNFDEGTIYPL</sequence>
<accession>M1DNQ5</accession>
<dbReference type="Proteomes" id="UP000011115">
    <property type="component" value="Unassembled WGS sequence"/>
</dbReference>
<dbReference type="AlphaFoldDB" id="M1DNQ5"/>
<dbReference type="HOGENOM" id="CLU_106060_0_0_1"/>
<reference evidence="2" key="1">
    <citation type="journal article" date="2011" name="Nature">
        <title>Genome sequence and analysis of the tuber crop potato.</title>
        <authorList>
            <consortium name="The Potato Genome Sequencing Consortium"/>
        </authorList>
    </citation>
    <scope>NUCLEOTIDE SEQUENCE [LARGE SCALE GENOMIC DNA]</scope>
    <source>
        <strain evidence="2">cv. DM1-3 516 R44</strain>
    </source>
</reference>
<dbReference type="InParanoid" id="M1DNQ5"/>
<protein>
    <submittedName>
        <fullName evidence="1">Uncharacterized protein</fullName>
    </submittedName>
</protein>
<reference evidence="1" key="2">
    <citation type="submission" date="2015-06" db="UniProtKB">
        <authorList>
            <consortium name="EnsemblPlants"/>
        </authorList>
    </citation>
    <scope>IDENTIFICATION</scope>
    <source>
        <strain evidence="1">DM1-3 516 R44</strain>
    </source>
</reference>
<evidence type="ECO:0000313" key="1">
    <source>
        <dbReference type="EnsemblPlants" id="PGSC0003DMT400091932"/>
    </source>
</evidence>
<evidence type="ECO:0000313" key="2">
    <source>
        <dbReference type="Proteomes" id="UP000011115"/>
    </source>
</evidence>
<keyword evidence="2" id="KW-1185">Reference proteome</keyword>
<dbReference type="EnsemblPlants" id="PGSC0003DMT400091932">
    <property type="protein sequence ID" value="PGSC0003DMT400091932"/>
    <property type="gene ID" value="PGSC0003DMG400041503"/>
</dbReference>